<dbReference type="InterPro" id="IPR008254">
    <property type="entry name" value="Flavodoxin/NO_synth"/>
</dbReference>
<keyword evidence="4 7" id="KW-0285">Flavoprotein</keyword>
<evidence type="ECO:0000313" key="10">
    <source>
        <dbReference type="Proteomes" id="UP000245793"/>
    </source>
</evidence>
<keyword evidence="3 7" id="KW-0813">Transport</keyword>
<feature type="domain" description="Flavodoxin-like" evidence="8">
    <location>
        <begin position="3"/>
        <end position="139"/>
    </location>
</feature>
<dbReference type="GO" id="GO:0010181">
    <property type="term" value="F:FMN binding"/>
    <property type="evidence" value="ECO:0007669"/>
    <property type="project" value="UniProtKB-UniRule"/>
</dbReference>
<reference evidence="9 10" key="1">
    <citation type="submission" date="2018-04" db="EMBL/GenBank/DDBJ databases">
        <title>Genomic Encyclopedia of Type Strains, Phase IV (KMG-IV): sequencing the most valuable type-strain genomes for metagenomic binning, comparative biology and taxonomic classification.</title>
        <authorList>
            <person name="Goeker M."/>
        </authorList>
    </citation>
    <scope>NUCLEOTIDE SEQUENCE [LARGE SCALE GENOMIC DNA]</scope>
    <source>
        <strain evidence="9 10">DSM 20705</strain>
    </source>
</reference>
<dbReference type="PANTHER" id="PTHR43717">
    <property type="entry name" value="ANAEROBIC NITRIC OXIDE REDUCTASE FLAVORUBREDOXIN"/>
    <property type="match status" value="1"/>
</dbReference>
<dbReference type="PROSITE" id="PS50902">
    <property type="entry name" value="FLAVODOXIN_LIKE"/>
    <property type="match status" value="1"/>
</dbReference>
<proteinExistence type="inferred from homology"/>
<evidence type="ECO:0000256" key="2">
    <source>
        <dbReference type="ARBA" id="ARBA00005267"/>
    </source>
</evidence>
<evidence type="ECO:0000256" key="4">
    <source>
        <dbReference type="ARBA" id="ARBA00022630"/>
    </source>
</evidence>
<comment type="similarity">
    <text evidence="2 7">Belongs to the flavodoxin family.</text>
</comment>
<evidence type="ECO:0000256" key="3">
    <source>
        <dbReference type="ARBA" id="ARBA00022448"/>
    </source>
</evidence>
<evidence type="ECO:0000256" key="5">
    <source>
        <dbReference type="ARBA" id="ARBA00022643"/>
    </source>
</evidence>
<dbReference type="InterPro" id="IPR010087">
    <property type="entry name" value="Flav_short"/>
</dbReference>
<dbReference type="SUPFAM" id="SSF52218">
    <property type="entry name" value="Flavoproteins"/>
    <property type="match status" value="1"/>
</dbReference>
<evidence type="ECO:0000256" key="7">
    <source>
        <dbReference type="RuleBase" id="RU367037"/>
    </source>
</evidence>
<dbReference type="GO" id="GO:0009055">
    <property type="term" value="F:electron transfer activity"/>
    <property type="evidence" value="ECO:0007669"/>
    <property type="project" value="UniProtKB-UniRule"/>
</dbReference>
<dbReference type="AlphaFoldDB" id="A0A2U1E4U2"/>
<comment type="caution">
    <text evidence="9">The sequence shown here is derived from an EMBL/GenBank/DDBJ whole genome shotgun (WGS) entry which is preliminary data.</text>
</comment>
<dbReference type="NCBIfam" id="TIGR01753">
    <property type="entry name" value="flav_short"/>
    <property type="match status" value="1"/>
</dbReference>
<keyword evidence="5 7" id="KW-0288">FMN</keyword>
<dbReference type="Pfam" id="PF00258">
    <property type="entry name" value="Flavodoxin_1"/>
    <property type="match status" value="1"/>
</dbReference>
<keyword evidence="6 7" id="KW-0249">Electron transport</keyword>
<dbReference type="Gene3D" id="3.40.50.360">
    <property type="match status" value="1"/>
</dbReference>
<evidence type="ECO:0000313" key="9">
    <source>
        <dbReference type="EMBL" id="PVY94872.1"/>
    </source>
</evidence>
<dbReference type="InterPro" id="IPR029039">
    <property type="entry name" value="Flavoprotein-like_sf"/>
</dbReference>
<dbReference type="InterPro" id="IPR001226">
    <property type="entry name" value="Flavodoxin_CS"/>
</dbReference>
<dbReference type="GO" id="GO:0016651">
    <property type="term" value="F:oxidoreductase activity, acting on NAD(P)H"/>
    <property type="evidence" value="ECO:0007669"/>
    <property type="project" value="UniProtKB-ARBA"/>
</dbReference>
<dbReference type="EMBL" id="QEKV01000003">
    <property type="protein sequence ID" value="PVY94872.1"/>
    <property type="molecule type" value="Genomic_DNA"/>
</dbReference>
<dbReference type="PROSITE" id="PS00201">
    <property type="entry name" value="FLAVODOXIN"/>
    <property type="match status" value="1"/>
</dbReference>
<name>A0A2U1E4U2_9FIRM</name>
<comment type="function">
    <text evidence="7">Low-potential electron donor to a number of redox enzymes.</text>
</comment>
<keyword evidence="10" id="KW-1185">Reference proteome</keyword>
<protein>
    <recommendedName>
        <fullName evidence="7">Flavodoxin</fullName>
    </recommendedName>
</protein>
<evidence type="ECO:0000256" key="6">
    <source>
        <dbReference type="ARBA" id="ARBA00022982"/>
    </source>
</evidence>
<sequence>MRVTIIYWSGTGNTARMAEAIQQGAAEAGAETKLINLSEGVDEKDLLDADRIALGCPAMGAEELEEEEFRPFFDDAKPVLKTKPVAIFGSYEWNTGEWMIDWAEECTNDGINLIGSLAAYDNPDAEAIEKCIALGKQLAE</sequence>
<evidence type="ECO:0000256" key="1">
    <source>
        <dbReference type="ARBA" id="ARBA00001917"/>
    </source>
</evidence>
<dbReference type="Proteomes" id="UP000245793">
    <property type="component" value="Unassembled WGS sequence"/>
</dbReference>
<dbReference type="PANTHER" id="PTHR43717:SF1">
    <property type="entry name" value="ANAEROBIC NITRIC OXIDE REDUCTASE FLAVORUBREDOXIN"/>
    <property type="match status" value="1"/>
</dbReference>
<evidence type="ECO:0000259" key="8">
    <source>
        <dbReference type="PROSITE" id="PS50902"/>
    </source>
</evidence>
<accession>A0A2U1E4U2</accession>
<comment type="cofactor">
    <cofactor evidence="1 7">
        <name>FMN</name>
        <dbReference type="ChEBI" id="CHEBI:58210"/>
    </cofactor>
</comment>
<gene>
    <name evidence="9" type="ORF">C7381_103110</name>
</gene>
<organism evidence="9 10">
    <name type="scientific">Ezakiella coagulans</name>
    <dbReference type="NCBI Taxonomy" id="46507"/>
    <lineage>
        <taxon>Bacteria</taxon>
        <taxon>Bacillati</taxon>
        <taxon>Bacillota</taxon>
        <taxon>Tissierellia</taxon>
        <taxon>Ezakiella</taxon>
    </lineage>
</organism>